<protein>
    <recommendedName>
        <fullName evidence="15">Cytochrome P450</fullName>
    </recommendedName>
</protein>
<dbReference type="Pfam" id="PF00067">
    <property type="entry name" value="p450"/>
    <property type="match status" value="1"/>
</dbReference>
<proteinExistence type="inferred from homology"/>
<keyword evidence="6" id="KW-0479">Metal-binding</keyword>
<name>A0A5C7HA43_9ROSI</name>
<dbReference type="PANTHER" id="PTHR24282:SF247">
    <property type="entry name" value="11-OXO-BETA-AMYRIN 30-OXIDASE-LIKE"/>
    <property type="match status" value="1"/>
</dbReference>
<evidence type="ECO:0000256" key="9">
    <source>
        <dbReference type="ARBA" id="ARBA00023004"/>
    </source>
</evidence>
<evidence type="ECO:0000256" key="10">
    <source>
        <dbReference type="ARBA" id="ARBA00023033"/>
    </source>
</evidence>
<comment type="cofactor">
    <cofactor evidence="1">
        <name>heme</name>
        <dbReference type="ChEBI" id="CHEBI:30413"/>
    </cofactor>
</comment>
<evidence type="ECO:0000256" key="4">
    <source>
        <dbReference type="ARBA" id="ARBA00022617"/>
    </source>
</evidence>
<organism evidence="13 14">
    <name type="scientific">Acer yangbiense</name>
    <dbReference type="NCBI Taxonomy" id="1000413"/>
    <lineage>
        <taxon>Eukaryota</taxon>
        <taxon>Viridiplantae</taxon>
        <taxon>Streptophyta</taxon>
        <taxon>Embryophyta</taxon>
        <taxon>Tracheophyta</taxon>
        <taxon>Spermatophyta</taxon>
        <taxon>Magnoliopsida</taxon>
        <taxon>eudicotyledons</taxon>
        <taxon>Gunneridae</taxon>
        <taxon>Pentapetalae</taxon>
        <taxon>rosids</taxon>
        <taxon>malvids</taxon>
        <taxon>Sapindales</taxon>
        <taxon>Sapindaceae</taxon>
        <taxon>Hippocastanoideae</taxon>
        <taxon>Acereae</taxon>
        <taxon>Acer</taxon>
    </lineage>
</organism>
<dbReference type="OrthoDB" id="1470350at2759"/>
<evidence type="ECO:0000256" key="12">
    <source>
        <dbReference type="SAM" id="Phobius"/>
    </source>
</evidence>
<evidence type="ECO:0000256" key="6">
    <source>
        <dbReference type="ARBA" id="ARBA00022723"/>
    </source>
</evidence>
<evidence type="ECO:0000313" key="13">
    <source>
        <dbReference type="EMBL" id="TXG53804.1"/>
    </source>
</evidence>
<dbReference type="GO" id="GO:0016705">
    <property type="term" value="F:oxidoreductase activity, acting on paired donors, with incorporation or reduction of molecular oxygen"/>
    <property type="evidence" value="ECO:0007669"/>
    <property type="project" value="InterPro"/>
</dbReference>
<keyword evidence="9" id="KW-0408">Iron</keyword>
<dbReference type="PANTHER" id="PTHR24282">
    <property type="entry name" value="CYTOCHROME P450 FAMILY MEMBER"/>
    <property type="match status" value="1"/>
</dbReference>
<dbReference type="SUPFAM" id="SSF48264">
    <property type="entry name" value="Cytochrome P450"/>
    <property type="match status" value="1"/>
</dbReference>
<evidence type="ECO:0000256" key="11">
    <source>
        <dbReference type="ARBA" id="ARBA00023136"/>
    </source>
</evidence>
<dbReference type="AlphaFoldDB" id="A0A5C7HA43"/>
<dbReference type="InterPro" id="IPR002402">
    <property type="entry name" value="Cyt_P450_E_grp-II"/>
</dbReference>
<dbReference type="GO" id="GO:0016020">
    <property type="term" value="C:membrane"/>
    <property type="evidence" value="ECO:0007669"/>
    <property type="project" value="UniProtKB-SubCell"/>
</dbReference>
<dbReference type="InterPro" id="IPR050665">
    <property type="entry name" value="Cytochrome_P450_Monooxygen"/>
</dbReference>
<dbReference type="InterPro" id="IPR036396">
    <property type="entry name" value="Cyt_P450_sf"/>
</dbReference>
<keyword evidence="10" id="KW-0503">Monooxygenase</keyword>
<dbReference type="GO" id="GO:0020037">
    <property type="term" value="F:heme binding"/>
    <property type="evidence" value="ECO:0007669"/>
    <property type="project" value="InterPro"/>
</dbReference>
<reference evidence="14" key="1">
    <citation type="journal article" date="2019" name="Gigascience">
        <title>De novo genome assembly of the endangered Acer yangbiense, a plant species with extremely small populations endemic to Yunnan Province, China.</title>
        <authorList>
            <person name="Yang J."/>
            <person name="Wariss H.M."/>
            <person name="Tao L."/>
            <person name="Zhang R."/>
            <person name="Yun Q."/>
            <person name="Hollingsworth P."/>
            <person name="Dao Z."/>
            <person name="Luo G."/>
            <person name="Guo H."/>
            <person name="Ma Y."/>
            <person name="Sun W."/>
        </authorList>
    </citation>
    <scope>NUCLEOTIDE SEQUENCE [LARGE SCALE GENOMIC DNA]</scope>
    <source>
        <strain evidence="14">cv. Malutang</strain>
    </source>
</reference>
<keyword evidence="14" id="KW-1185">Reference proteome</keyword>
<comment type="subcellular location">
    <subcellularLocation>
        <location evidence="2">Membrane</location>
        <topology evidence="2">Single-pass membrane protein</topology>
    </subcellularLocation>
</comment>
<sequence length="279" mass="31673">MDKWIHPSPLNGFDAIFSTQVSFIGAGLASSLVIYGIEDTAMFTHREVVLLEMLTRLKKAFVVWYGTTPRVAIMEPKLIKEILLNKFGDFPNTEINSFTKLFATGLASYDGHKWTKHRKIINPAFHFDKLKQMLPAFSTCTQELIEKLDKLVNQQEGCCELDVSVEFLNLTGDVISRAAFGSNFEEGRFMPTKVNKRMRQIYGEVRGLLRGITEKREKSIHTGNDEKDDLLSLLLKSNMKELQKNQDSNAGMTQKMSLKNASCFTLLVRRQQLICLLGV</sequence>
<comment type="caution">
    <text evidence="13">The sequence shown here is derived from an EMBL/GenBank/DDBJ whole genome shotgun (WGS) entry which is preliminary data.</text>
</comment>
<keyword evidence="11 12" id="KW-0472">Membrane</keyword>
<evidence type="ECO:0000256" key="8">
    <source>
        <dbReference type="ARBA" id="ARBA00023002"/>
    </source>
</evidence>
<dbReference type="PRINTS" id="PR00464">
    <property type="entry name" value="EP450II"/>
</dbReference>
<keyword evidence="8" id="KW-0560">Oxidoreductase</keyword>
<gene>
    <name evidence="13" type="ORF">EZV62_019060</name>
</gene>
<feature type="transmembrane region" description="Helical" evidence="12">
    <location>
        <begin position="15"/>
        <end position="37"/>
    </location>
</feature>
<evidence type="ECO:0000256" key="3">
    <source>
        <dbReference type="ARBA" id="ARBA00010617"/>
    </source>
</evidence>
<accession>A0A5C7HA43</accession>
<keyword evidence="4" id="KW-0349">Heme</keyword>
<evidence type="ECO:0000256" key="5">
    <source>
        <dbReference type="ARBA" id="ARBA00022692"/>
    </source>
</evidence>
<comment type="similarity">
    <text evidence="3">Belongs to the cytochrome P450 family.</text>
</comment>
<keyword evidence="5 12" id="KW-0812">Transmembrane</keyword>
<evidence type="ECO:0000256" key="2">
    <source>
        <dbReference type="ARBA" id="ARBA00004167"/>
    </source>
</evidence>
<evidence type="ECO:0000256" key="7">
    <source>
        <dbReference type="ARBA" id="ARBA00022989"/>
    </source>
</evidence>
<dbReference type="GO" id="GO:0004497">
    <property type="term" value="F:monooxygenase activity"/>
    <property type="evidence" value="ECO:0007669"/>
    <property type="project" value="UniProtKB-KW"/>
</dbReference>
<evidence type="ECO:0008006" key="15">
    <source>
        <dbReference type="Google" id="ProtNLM"/>
    </source>
</evidence>
<dbReference type="EMBL" id="VAHF01000009">
    <property type="protein sequence ID" value="TXG53804.1"/>
    <property type="molecule type" value="Genomic_DNA"/>
</dbReference>
<dbReference type="Proteomes" id="UP000323000">
    <property type="component" value="Chromosome 9"/>
</dbReference>
<evidence type="ECO:0000256" key="1">
    <source>
        <dbReference type="ARBA" id="ARBA00001971"/>
    </source>
</evidence>
<keyword evidence="7 12" id="KW-1133">Transmembrane helix</keyword>
<dbReference type="GO" id="GO:0005506">
    <property type="term" value="F:iron ion binding"/>
    <property type="evidence" value="ECO:0007669"/>
    <property type="project" value="InterPro"/>
</dbReference>
<dbReference type="InterPro" id="IPR001128">
    <property type="entry name" value="Cyt_P450"/>
</dbReference>
<dbReference type="Gene3D" id="1.10.630.10">
    <property type="entry name" value="Cytochrome P450"/>
    <property type="match status" value="1"/>
</dbReference>
<evidence type="ECO:0000313" key="14">
    <source>
        <dbReference type="Proteomes" id="UP000323000"/>
    </source>
</evidence>